<dbReference type="Proteomes" id="UP000054804">
    <property type="component" value="Unassembled WGS sequence"/>
</dbReference>
<name>A0A0W7X8J7_9ACTN</name>
<evidence type="ECO:0000313" key="3">
    <source>
        <dbReference type="Proteomes" id="UP000054804"/>
    </source>
</evidence>
<feature type="compositionally biased region" description="Low complexity" evidence="1">
    <location>
        <begin position="1"/>
        <end position="18"/>
    </location>
</feature>
<keyword evidence="3" id="KW-1185">Reference proteome</keyword>
<comment type="caution">
    <text evidence="2">The sequence shown here is derived from an EMBL/GenBank/DDBJ whole genome shotgun (WGS) entry which is preliminary data.</text>
</comment>
<accession>A0A0W7X8J7</accession>
<reference evidence="2 3" key="1">
    <citation type="submission" date="2015-12" db="EMBL/GenBank/DDBJ databases">
        <title>Draft genome sequence of Streptomyces silvensis ATCC 53525, a producer of novel hormone antagonists.</title>
        <authorList>
            <person name="Johnston C.W."/>
            <person name="Li Y."/>
            <person name="Magarvey N.A."/>
        </authorList>
    </citation>
    <scope>NUCLEOTIDE SEQUENCE [LARGE SCALE GENOMIC DNA]</scope>
    <source>
        <strain evidence="2 3">ATCC 53525</strain>
    </source>
</reference>
<dbReference type="OrthoDB" id="4330120at2"/>
<dbReference type="AlphaFoldDB" id="A0A0W7X8J7"/>
<dbReference type="EMBL" id="LOCL01000028">
    <property type="protein sequence ID" value="KUF19121.1"/>
    <property type="molecule type" value="Genomic_DNA"/>
</dbReference>
<organism evidence="2 3">
    <name type="scientific">Streptomyces silvensis</name>
    <dbReference type="NCBI Taxonomy" id="1765722"/>
    <lineage>
        <taxon>Bacteria</taxon>
        <taxon>Bacillati</taxon>
        <taxon>Actinomycetota</taxon>
        <taxon>Actinomycetes</taxon>
        <taxon>Kitasatosporales</taxon>
        <taxon>Streptomycetaceae</taxon>
        <taxon>Streptomyces</taxon>
    </lineage>
</organism>
<feature type="region of interest" description="Disordered" evidence="1">
    <location>
        <begin position="1"/>
        <end position="34"/>
    </location>
</feature>
<evidence type="ECO:0000256" key="1">
    <source>
        <dbReference type="SAM" id="MobiDB-lite"/>
    </source>
</evidence>
<gene>
    <name evidence="2" type="ORF">AT728_21350</name>
</gene>
<evidence type="ECO:0000313" key="2">
    <source>
        <dbReference type="EMBL" id="KUF19121.1"/>
    </source>
</evidence>
<protein>
    <submittedName>
        <fullName evidence="2">Uncharacterized protein</fullName>
    </submittedName>
</protein>
<sequence length="75" mass="7534">MTDHTTPAPETAPEAAPESGPQAAPAPDSTESLQQQLVQSLMGIIGAPDDAETARAADTVLRALDARLAGRAAAA</sequence>
<dbReference type="RefSeq" id="WP_058846611.1">
    <property type="nucleotide sequence ID" value="NZ_LOCL01000028.1"/>
</dbReference>
<proteinExistence type="predicted"/>